<sequence>MSMSFVFKVSKIGSLRSSNLIIIIDQTWSYQQHSQVKNLPATIFPTRAVPKDPKTTDRQLTKRSCAALEYGWHAKEDEPGQPGLPIGVETEDLMDQFCPEGGPKSDNVLPKGTKASEYFAMEDIKGTDKIGQSENVVDVVDYLQIDWRMVTRIKDHAVVEEMVKEDREKEGRRDFEEEGVAVEKNRWRHWKEEQMLGGGAYQGQSGWSKTKGATDL</sequence>
<reference evidence="1" key="1">
    <citation type="submission" date="2022-06" db="EMBL/GenBank/DDBJ databases">
        <authorList>
            <consortium name="SYNGENTA / RWTH Aachen University"/>
        </authorList>
    </citation>
    <scope>NUCLEOTIDE SEQUENCE</scope>
</reference>
<evidence type="ECO:0000313" key="2">
    <source>
        <dbReference type="Proteomes" id="UP001153365"/>
    </source>
</evidence>
<dbReference type="AlphaFoldDB" id="A0AAV0B3J9"/>
<gene>
    <name evidence="1" type="ORF">PPACK8108_LOCUS12233</name>
</gene>
<name>A0AAV0B3J9_PHAPC</name>
<protein>
    <submittedName>
        <fullName evidence="1">Uncharacterized protein</fullName>
    </submittedName>
</protein>
<evidence type="ECO:0000313" key="1">
    <source>
        <dbReference type="EMBL" id="CAH7677103.1"/>
    </source>
</evidence>
<accession>A0AAV0B3J9</accession>
<keyword evidence="2" id="KW-1185">Reference proteome</keyword>
<comment type="caution">
    <text evidence="1">The sequence shown here is derived from an EMBL/GenBank/DDBJ whole genome shotgun (WGS) entry which is preliminary data.</text>
</comment>
<dbReference type="Proteomes" id="UP001153365">
    <property type="component" value="Unassembled WGS sequence"/>
</dbReference>
<organism evidence="1 2">
    <name type="scientific">Phakopsora pachyrhizi</name>
    <name type="common">Asian soybean rust disease fungus</name>
    <dbReference type="NCBI Taxonomy" id="170000"/>
    <lineage>
        <taxon>Eukaryota</taxon>
        <taxon>Fungi</taxon>
        <taxon>Dikarya</taxon>
        <taxon>Basidiomycota</taxon>
        <taxon>Pucciniomycotina</taxon>
        <taxon>Pucciniomycetes</taxon>
        <taxon>Pucciniales</taxon>
        <taxon>Phakopsoraceae</taxon>
        <taxon>Phakopsora</taxon>
    </lineage>
</organism>
<dbReference type="EMBL" id="CALTRL010002910">
    <property type="protein sequence ID" value="CAH7677103.1"/>
    <property type="molecule type" value="Genomic_DNA"/>
</dbReference>
<proteinExistence type="predicted"/>